<organism evidence="2 3">
    <name type="scientific">Zingiber officinale</name>
    <name type="common">Ginger</name>
    <name type="synonym">Amomum zingiber</name>
    <dbReference type="NCBI Taxonomy" id="94328"/>
    <lineage>
        <taxon>Eukaryota</taxon>
        <taxon>Viridiplantae</taxon>
        <taxon>Streptophyta</taxon>
        <taxon>Embryophyta</taxon>
        <taxon>Tracheophyta</taxon>
        <taxon>Spermatophyta</taxon>
        <taxon>Magnoliopsida</taxon>
        <taxon>Liliopsida</taxon>
        <taxon>Zingiberales</taxon>
        <taxon>Zingiberaceae</taxon>
        <taxon>Zingiber</taxon>
    </lineage>
</organism>
<feature type="compositionally biased region" description="Polar residues" evidence="1">
    <location>
        <begin position="216"/>
        <end position="231"/>
    </location>
</feature>
<name>A0A8J5HAS2_ZINOF</name>
<dbReference type="Proteomes" id="UP000734854">
    <property type="component" value="Unassembled WGS sequence"/>
</dbReference>
<gene>
    <name evidence="2" type="ORF">ZIOFF_023158</name>
</gene>
<dbReference type="EMBL" id="JACMSC010000006">
    <property type="protein sequence ID" value="KAG6519660.1"/>
    <property type="molecule type" value="Genomic_DNA"/>
</dbReference>
<sequence length="291" mass="32022">MINILRKTLRILRYIHVSAIRNQAQSHILLLVLGKRKLAVLAGVSASPPHILAYRLRPFPGALFQQRAPARGARGVRREPLVDAPDVEPVVALGEHPDLLPVRELAEAYGALGRRRDVRSLAVHSHRDPAERLPLEPRRRQPRGRLLGGLERQPPPAPERAPHDRVEPQREYKRAQQRRQDDDHVGVEVGVATPGGDVRRPCPVGPRRRLREASQIPANLSKNTLLGQSSSKESEDGGDIGTGICSNLSTAEVLPSQTEIEMGGVTDMRRGVTVANQVIVSLTIHFPTSKA</sequence>
<comment type="caution">
    <text evidence="2">The sequence shown here is derived from an EMBL/GenBank/DDBJ whole genome shotgun (WGS) entry which is preliminary data.</text>
</comment>
<dbReference type="AlphaFoldDB" id="A0A8J5HAS2"/>
<evidence type="ECO:0000313" key="3">
    <source>
        <dbReference type="Proteomes" id="UP000734854"/>
    </source>
</evidence>
<feature type="region of interest" description="Disordered" evidence="1">
    <location>
        <begin position="122"/>
        <end position="243"/>
    </location>
</feature>
<accession>A0A8J5HAS2</accession>
<evidence type="ECO:0000256" key="1">
    <source>
        <dbReference type="SAM" id="MobiDB-lite"/>
    </source>
</evidence>
<proteinExistence type="predicted"/>
<protein>
    <submittedName>
        <fullName evidence="2">Uncharacterized protein</fullName>
    </submittedName>
</protein>
<feature type="compositionally biased region" description="Basic and acidic residues" evidence="1">
    <location>
        <begin position="160"/>
        <end position="186"/>
    </location>
</feature>
<feature type="compositionally biased region" description="Basic and acidic residues" evidence="1">
    <location>
        <begin position="122"/>
        <end position="139"/>
    </location>
</feature>
<keyword evidence="3" id="KW-1185">Reference proteome</keyword>
<evidence type="ECO:0000313" key="2">
    <source>
        <dbReference type="EMBL" id="KAG6519660.1"/>
    </source>
</evidence>
<reference evidence="2 3" key="1">
    <citation type="submission" date="2020-08" db="EMBL/GenBank/DDBJ databases">
        <title>Plant Genome Project.</title>
        <authorList>
            <person name="Zhang R.-G."/>
        </authorList>
    </citation>
    <scope>NUCLEOTIDE SEQUENCE [LARGE SCALE GENOMIC DNA]</scope>
    <source>
        <tissue evidence="2">Rhizome</tissue>
    </source>
</reference>